<dbReference type="GO" id="GO:0000150">
    <property type="term" value="F:DNA strand exchange activity"/>
    <property type="evidence" value="ECO:0007669"/>
    <property type="project" value="InterPro"/>
</dbReference>
<evidence type="ECO:0000313" key="4">
    <source>
        <dbReference type="Proteomes" id="UP001223420"/>
    </source>
</evidence>
<dbReference type="Proteomes" id="UP001223420">
    <property type="component" value="Unassembled WGS sequence"/>
</dbReference>
<dbReference type="InterPro" id="IPR011109">
    <property type="entry name" value="DNA_bind_recombinase_dom"/>
</dbReference>
<feature type="domain" description="Recombinase" evidence="2">
    <location>
        <begin position="153"/>
        <end position="276"/>
    </location>
</feature>
<dbReference type="Gene3D" id="3.90.1750.20">
    <property type="entry name" value="Putative Large Serine Recombinase, Chain B, Domain 2"/>
    <property type="match status" value="1"/>
</dbReference>
<reference evidence="3" key="1">
    <citation type="submission" date="2023-07" db="EMBL/GenBank/DDBJ databases">
        <title>Genomic Encyclopedia of Type Strains, Phase IV (KMG-IV): sequencing the most valuable type-strain genomes for metagenomic binning, comparative biology and taxonomic classification.</title>
        <authorList>
            <person name="Goeker M."/>
        </authorList>
    </citation>
    <scope>NUCLEOTIDE SEQUENCE</scope>
    <source>
        <strain evidence="3">DSM 19569</strain>
    </source>
</reference>
<evidence type="ECO:0000313" key="3">
    <source>
        <dbReference type="EMBL" id="MDQ0542511.1"/>
    </source>
</evidence>
<evidence type="ECO:0000256" key="1">
    <source>
        <dbReference type="SAM" id="MobiDB-lite"/>
    </source>
</evidence>
<dbReference type="InterPro" id="IPR036162">
    <property type="entry name" value="Resolvase-like_N_sf"/>
</dbReference>
<name>A0AAJ1TQ06_9HYPH</name>
<feature type="region of interest" description="Disordered" evidence="1">
    <location>
        <begin position="1"/>
        <end position="25"/>
    </location>
</feature>
<comment type="caution">
    <text evidence="3">The sequence shown here is derived from an EMBL/GenBank/DDBJ whole genome shotgun (WGS) entry which is preliminary data.</text>
</comment>
<sequence length="276" mass="30346">MSENKKRTAAAYLRDPGNGTGEGIPRQRALCEEGAESQGLELAAVFSDDAAACTVDGRDGLAAMLEAAGRGEFGVLIVEDHPRLSRDVADLFRIFRHLGRCGVEVLRSDGSPVRFDELPCGMVARSYREAARRRALRAKESNARRGLGMGGRCYGYAAVPGRPGETMVVPEQAAVVRRAFSLRLQGETLARIARALNAMPRADRCWGGEAVRRLLCNPLYAGVSVYGRTATARDPATGRRRRESRPRDRWINATVEHLRIVPRPDWDAVQETFAVR</sequence>
<dbReference type="GO" id="GO:0003677">
    <property type="term" value="F:DNA binding"/>
    <property type="evidence" value="ECO:0007669"/>
    <property type="project" value="InterPro"/>
</dbReference>
<organism evidence="3 4">
    <name type="scientific">Methylobacterium brachiatum</name>
    <dbReference type="NCBI Taxonomy" id="269660"/>
    <lineage>
        <taxon>Bacteria</taxon>
        <taxon>Pseudomonadati</taxon>
        <taxon>Pseudomonadota</taxon>
        <taxon>Alphaproteobacteria</taxon>
        <taxon>Hyphomicrobiales</taxon>
        <taxon>Methylobacteriaceae</taxon>
        <taxon>Methylobacterium</taxon>
    </lineage>
</organism>
<dbReference type="InterPro" id="IPR038109">
    <property type="entry name" value="DNA_bind_recomb_sf"/>
</dbReference>
<dbReference type="SMART" id="SM00857">
    <property type="entry name" value="Resolvase"/>
    <property type="match status" value="1"/>
</dbReference>
<dbReference type="CDD" id="cd00338">
    <property type="entry name" value="Ser_Recombinase"/>
    <property type="match status" value="1"/>
</dbReference>
<dbReference type="Pfam" id="PF00239">
    <property type="entry name" value="Resolvase"/>
    <property type="match status" value="1"/>
</dbReference>
<dbReference type="InterPro" id="IPR050639">
    <property type="entry name" value="SSR_resolvase"/>
</dbReference>
<dbReference type="RefSeq" id="WP_230365809.1">
    <property type="nucleotide sequence ID" value="NZ_JAJALK010000003.1"/>
</dbReference>
<dbReference type="EMBL" id="JAUSWL010000002">
    <property type="protein sequence ID" value="MDQ0542511.1"/>
    <property type="molecule type" value="Genomic_DNA"/>
</dbReference>
<gene>
    <name evidence="3" type="ORF">QO001_001429</name>
</gene>
<dbReference type="SUPFAM" id="SSF53041">
    <property type="entry name" value="Resolvase-like"/>
    <property type="match status" value="1"/>
</dbReference>
<dbReference type="AlphaFoldDB" id="A0AAJ1TQ06"/>
<dbReference type="Gene3D" id="3.40.50.1390">
    <property type="entry name" value="Resolvase, N-terminal catalytic domain"/>
    <property type="match status" value="1"/>
</dbReference>
<proteinExistence type="predicted"/>
<accession>A0AAJ1TQ06</accession>
<dbReference type="PANTHER" id="PTHR30461:SF23">
    <property type="entry name" value="DNA RECOMBINASE-RELATED"/>
    <property type="match status" value="1"/>
</dbReference>
<dbReference type="InterPro" id="IPR006119">
    <property type="entry name" value="Resolv_N"/>
</dbReference>
<dbReference type="PANTHER" id="PTHR30461">
    <property type="entry name" value="DNA-INVERTASE FROM LAMBDOID PROPHAGE"/>
    <property type="match status" value="1"/>
</dbReference>
<dbReference type="PROSITE" id="PS51737">
    <property type="entry name" value="RECOMBINASE_DNA_BIND"/>
    <property type="match status" value="1"/>
</dbReference>
<evidence type="ECO:0000259" key="2">
    <source>
        <dbReference type="PROSITE" id="PS51737"/>
    </source>
</evidence>
<dbReference type="Pfam" id="PF07508">
    <property type="entry name" value="Recombinase"/>
    <property type="match status" value="1"/>
</dbReference>
<protein>
    <submittedName>
        <fullName evidence="3">DNA invertase Pin-like site-specific DNA recombinase</fullName>
    </submittedName>
</protein>